<keyword evidence="2" id="KW-1185">Reference proteome</keyword>
<organism evidence="1 2">
    <name type="scientific">Daphnia magna</name>
    <dbReference type="NCBI Taxonomy" id="35525"/>
    <lineage>
        <taxon>Eukaryota</taxon>
        <taxon>Metazoa</taxon>
        <taxon>Ecdysozoa</taxon>
        <taxon>Arthropoda</taxon>
        <taxon>Crustacea</taxon>
        <taxon>Branchiopoda</taxon>
        <taxon>Diplostraca</taxon>
        <taxon>Cladocera</taxon>
        <taxon>Anomopoda</taxon>
        <taxon>Daphniidae</taxon>
        <taxon>Daphnia</taxon>
    </lineage>
</organism>
<reference evidence="1 2" key="1">
    <citation type="journal article" date="2023" name="Nucleic Acids Res.">
        <title>The hologenome of Daphnia magna reveals possible DNA methylation and microbiome-mediated evolution of the host genome.</title>
        <authorList>
            <person name="Chaturvedi A."/>
            <person name="Li X."/>
            <person name="Dhandapani V."/>
            <person name="Marshall H."/>
            <person name="Kissane S."/>
            <person name="Cuenca-Cambronero M."/>
            <person name="Asole G."/>
            <person name="Calvet F."/>
            <person name="Ruiz-Romero M."/>
            <person name="Marangio P."/>
            <person name="Guigo R."/>
            <person name="Rago D."/>
            <person name="Mirbahai L."/>
            <person name="Eastwood N."/>
            <person name="Colbourne J.K."/>
            <person name="Zhou J."/>
            <person name="Mallon E."/>
            <person name="Orsini L."/>
        </authorList>
    </citation>
    <scope>NUCLEOTIDE SEQUENCE [LARGE SCALE GENOMIC DNA]</scope>
    <source>
        <strain evidence="1">LRV0_1</strain>
    </source>
</reference>
<accession>A0ABQ9ZDT4</accession>
<dbReference type="EMBL" id="JAOYFB010000003">
    <property type="protein sequence ID" value="KAK4011069.1"/>
    <property type="molecule type" value="Genomic_DNA"/>
</dbReference>
<dbReference type="Proteomes" id="UP001234178">
    <property type="component" value="Unassembled WGS sequence"/>
</dbReference>
<protein>
    <submittedName>
        <fullName evidence="1">Uncharacterized protein</fullName>
    </submittedName>
</protein>
<evidence type="ECO:0000313" key="2">
    <source>
        <dbReference type="Proteomes" id="UP001234178"/>
    </source>
</evidence>
<comment type="caution">
    <text evidence="1">The sequence shown here is derived from an EMBL/GenBank/DDBJ whole genome shotgun (WGS) entry which is preliminary data.</text>
</comment>
<evidence type="ECO:0000313" key="1">
    <source>
        <dbReference type="EMBL" id="KAK4011069.1"/>
    </source>
</evidence>
<proteinExistence type="predicted"/>
<gene>
    <name evidence="1" type="ORF">OUZ56_020190</name>
</gene>
<sequence>MLGVPVILRVSCEETADDQDLADRSTSDVITANRLKIKPPLNVTVECQFGTGFVICWSRWKNRDWINNFIPTLTFGIVGS</sequence>
<name>A0ABQ9ZDT4_9CRUS</name>